<dbReference type="EMBL" id="OU503036">
    <property type="protein sequence ID" value="CAI9752926.1"/>
    <property type="molecule type" value="Genomic_DNA"/>
</dbReference>
<feature type="region of interest" description="Disordered" evidence="1">
    <location>
        <begin position="1"/>
        <end position="23"/>
    </location>
</feature>
<reference evidence="2" key="1">
    <citation type="submission" date="2023-05" db="EMBL/GenBank/DDBJ databases">
        <authorList>
            <person name="Huff M."/>
        </authorList>
    </citation>
    <scope>NUCLEOTIDE SEQUENCE</scope>
</reference>
<organism evidence="2 3">
    <name type="scientific">Fraxinus pennsylvanica</name>
    <dbReference type="NCBI Taxonomy" id="56036"/>
    <lineage>
        <taxon>Eukaryota</taxon>
        <taxon>Viridiplantae</taxon>
        <taxon>Streptophyta</taxon>
        <taxon>Embryophyta</taxon>
        <taxon>Tracheophyta</taxon>
        <taxon>Spermatophyta</taxon>
        <taxon>Magnoliopsida</taxon>
        <taxon>eudicotyledons</taxon>
        <taxon>Gunneridae</taxon>
        <taxon>Pentapetalae</taxon>
        <taxon>asterids</taxon>
        <taxon>lamiids</taxon>
        <taxon>Lamiales</taxon>
        <taxon>Oleaceae</taxon>
        <taxon>Oleeae</taxon>
        <taxon>Fraxinus</taxon>
    </lineage>
</organism>
<sequence>MFRTISGFRNLSSSSPDKSVFHQRNPIRCCPSSGISIFASLTGSLYQYMTRGTEAENTARAESGTLSAPQGCSSGTRMLQECREKETEEYSSSFVEEKDDISQADSFSNEDQSRDLEMDSPRSFSSGSARTNRTKRRRERKRMRKGKRKGKRETTLVLWQKPCDRFVKLNTDGYLKQLEIPSGDSAGEGILRDHEGNVLFAFHEYYGTSCCSA</sequence>
<accession>A0AAD1YK69</accession>
<feature type="region of interest" description="Disordered" evidence="1">
    <location>
        <begin position="57"/>
        <end position="152"/>
    </location>
</feature>
<feature type="compositionally biased region" description="Polar residues" evidence="1">
    <location>
        <begin position="7"/>
        <end position="17"/>
    </location>
</feature>
<evidence type="ECO:0000313" key="3">
    <source>
        <dbReference type="Proteomes" id="UP000834106"/>
    </source>
</evidence>
<keyword evidence="3" id="KW-1185">Reference proteome</keyword>
<gene>
    <name evidence="2" type="ORF">FPE_LOCUS357</name>
</gene>
<dbReference type="Proteomes" id="UP000834106">
    <property type="component" value="Chromosome 1"/>
</dbReference>
<evidence type="ECO:0000256" key="1">
    <source>
        <dbReference type="SAM" id="MobiDB-lite"/>
    </source>
</evidence>
<dbReference type="AlphaFoldDB" id="A0AAD1YK69"/>
<feature type="compositionally biased region" description="Basic and acidic residues" evidence="1">
    <location>
        <begin position="111"/>
        <end position="120"/>
    </location>
</feature>
<protein>
    <submittedName>
        <fullName evidence="2">Uncharacterized protein</fullName>
    </submittedName>
</protein>
<feature type="compositionally biased region" description="Polar residues" evidence="1">
    <location>
        <begin position="64"/>
        <end position="77"/>
    </location>
</feature>
<proteinExistence type="predicted"/>
<feature type="compositionally biased region" description="Basic residues" evidence="1">
    <location>
        <begin position="132"/>
        <end position="151"/>
    </location>
</feature>
<evidence type="ECO:0000313" key="2">
    <source>
        <dbReference type="EMBL" id="CAI9752926.1"/>
    </source>
</evidence>
<name>A0AAD1YK69_9LAMI</name>